<dbReference type="EMBL" id="QXTG01000001">
    <property type="protein sequence ID" value="RIX31047.1"/>
    <property type="molecule type" value="Genomic_DNA"/>
</dbReference>
<gene>
    <name evidence="16" type="ORF">D1781_06655</name>
</gene>
<feature type="compositionally biased region" description="Low complexity" evidence="13">
    <location>
        <begin position="1"/>
        <end position="10"/>
    </location>
</feature>
<keyword evidence="12 14" id="KW-0472">Membrane</keyword>
<keyword evidence="17" id="KW-1185">Reference proteome</keyword>
<dbReference type="InterPro" id="IPR039261">
    <property type="entry name" value="FNR_nucleotide-bd"/>
</dbReference>
<organism evidence="16 17">
    <name type="scientific">Amnibacterium setariae</name>
    <dbReference type="NCBI Taxonomy" id="2306585"/>
    <lineage>
        <taxon>Bacteria</taxon>
        <taxon>Bacillati</taxon>
        <taxon>Actinomycetota</taxon>
        <taxon>Actinomycetes</taxon>
        <taxon>Micrococcales</taxon>
        <taxon>Microbacteriaceae</taxon>
        <taxon>Amnibacterium</taxon>
    </lineage>
</organism>
<dbReference type="InterPro" id="IPR017927">
    <property type="entry name" value="FAD-bd_FR_type"/>
</dbReference>
<proteinExistence type="predicted"/>
<comment type="subcellular location">
    <subcellularLocation>
        <location evidence="2">Membrane</location>
        <topology evidence="2">Multi-pass membrane protein</topology>
    </subcellularLocation>
</comment>
<dbReference type="InterPro" id="IPR013112">
    <property type="entry name" value="FAD-bd_8"/>
</dbReference>
<evidence type="ECO:0000256" key="6">
    <source>
        <dbReference type="ARBA" id="ARBA00022723"/>
    </source>
</evidence>
<evidence type="ECO:0000256" key="10">
    <source>
        <dbReference type="ARBA" id="ARBA00023004"/>
    </source>
</evidence>
<dbReference type="GO" id="GO:0016020">
    <property type="term" value="C:membrane"/>
    <property type="evidence" value="ECO:0007669"/>
    <property type="project" value="UniProtKB-SubCell"/>
</dbReference>
<dbReference type="InterPro" id="IPR013130">
    <property type="entry name" value="Fe3_Rdtase_TM_dom"/>
</dbReference>
<keyword evidence="4 14" id="KW-0812">Transmembrane</keyword>
<evidence type="ECO:0000313" key="17">
    <source>
        <dbReference type="Proteomes" id="UP000265742"/>
    </source>
</evidence>
<dbReference type="Proteomes" id="UP000265742">
    <property type="component" value="Unassembled WGS sequence"/>
</dbReference>
<keyword evidence="10" id="KW-0408">Iron</keyword>
<evidence type="ECO:0000256" key="11">
    <source>
        <dbReference type="ARBA" id="ARBA00023014"/>
    </source>
</evidence>
<keyword evidence="11" id="KW-0411">Iron-sulfur</keyword>
<comment type="cofactor">
    <cofactor evidence="1">
        <name>FAD</name>
        <dbReference type="ChEBI" id="CHEBI:57692"/>
    </cofactor>
</comment>
<dbReference type="OrthoDB" id="9801223at2"/>
<dbReference type="AlphaFoldDB" id="A0A3A1U6G8"/>
<dbReference type="PROSITE" id="PS51384">
    <property type="entry name" value="FAD_FR"/>
    <property type="match status" value="1"/>
</dbReference>
<comment type="caution">
    <text evidence="16">The sequence shown here is derived from an EMBL/GenBank/DDBJ whole genome shotgun (WGS) entry which is preliminary data.</text>
</comment>
<feature type="transmembrane region" description="Helical" evidence="14">
    <location>
        <begin position="147"/>
        <end position="166"/>
    </location>
</feature>
<feature type="transmembrane region" description="Helical" evidence="14">
    <location>
        <begin position="209"/>
        <end position="230"/>
    </location>
</feature>
<evidence type="ECO:0000256" key="1">
    <source>
        <dbReference type="ARBA" id="ARBA00001974"/>
    </source>
</evidence>
<name>A0A3A1U6G8_9MICO</name>
<evidence type="ECO:0000256" key="9">
    <source>
        <dbReference type="ARBA" id="ARBA00023002"/>
    </source>
</evidence>
<dbReference type="Gene3D" id="3.40.50.80">
    <property type="entry name" value="Nucleotide-binding domain of ferredoxin-NADP reductase (FNR) module"/>
    <property type="match status" value="1"/>
</dbReference>
<evidence type="ECO:0000256" key="5">
    <source>
        <dbReference type="ARBA" id="ARBA00022714"/>
    </source>
</evidence>
<dbReference type="InterPro" id="IPR050415">
    <property type="entry name" value="MRET"/>
</dbReference>
<feature type="domain" description="FAD-binding FR-type" evidence="15">
    <location>
        <begin position="236"/>
        <end position="336"/>
    </location>
</feature>
<dbReference type="PANTHER" id="PTHR47354">
    <property type="entry name" value="NADH OXIDOREDUCTASE HCR"/>
    <property type="match status" value="1"/>
</dbReference>
<feature type="region of interest" description="Disordered" evidence="13">
    <location>
        <begin position="1"/>
        <end position="23"/>
    </location>
</feature>
<dbReference type="Pfam" id="PF08022">
    <property type="entry name" value="FAD_binding_8"/>
    <property type="match status" value="1"/>
</dbReference>
<keyword evidence="7" id="KW-0274">FAD</keyword>
<dbReference type="GO" id="GO:0051537">
    <property type="term" value="F:2 iron, 2 sulfur cluster binding"/>
    <property type="evidence" value="ECO:0007669"/>
    <property type="project" value="UniProtKB-KW"/>
</dbReference>
<evidence type="ECO:0000256" key="8">
    <source>
        <dbReference type="ARBA" id="ARBA00022989"/>
    </source>
</evidence>
<dbReference type="Pfam" id="PF01794">
    <property type="entry name" value="Ferric_reduct"/>
    <property type="match status" value="1"/>
</dbReference>
<feature type="transmembrane region" description="Helical" evidence="14">
    <location>
        <begin position="27"/>
        <end position="48"/>
    </location>
</feature>
<sequence length="459" mass="49631">MTATMPRPTRSAPPPPPRRLPRRGRPLVVDLLAAAAGLGLGVTIALAIEAQTLASIGTLPGLLTAAGRMAGLLAGYAMLVTVALSARIGPLERAIGQDRLIRWHRALGPWGLWLLLAHVVLIVLGYAGVAQTGVLAQAWDLVLTYPGMLGAAVGTALLLLAGVTSYRKARRRLRYETWWAVHLYTYLALLLAFQHQVDTGASFAGHPLATAWWTALWVALLAAVVGWRVLLPVVRSLRHRVRVVDVRRESADVVSIVLEGRRLDRLPVAGGQFFQWRFLTRGQWWQAHPFSLSAVPRADRMRITVKDLGDHSRDLATLRPGTPVFVEGPYGRFTADAATGHRVLLVGAGVGTTPLRSLLDDLDEHADVAVLLRGGTGTAIALRDEIAGEVERRGGRYWEALGSRDRIAVTADTLRRALPDLPDRDVFICGPAAFTAGIAAACRDAGVPAARIHFESFAF</sequence>
<evidence type="ECO:0000256" key="12">
    <source>
        <dbReference type="ARBA" id="ARBA00023136"/>
    </source>
</evidence>
<evidence type="ECO:0000256" key="4">
    <source>
        <dbReference type="ARBA" id="ARBA00022692"/>
    </source>
</evidence>
<dbReference type="PANTHER" id="PTHR47354:SF8">
    <property type="entry name" value="1,2-PHENYLACETYL-COA EPOXIDASE, SUBUNIT E"/>
    <property type="match status" value="1"/>
</dbReference>
<dbReference type="SUPFAM" id="SSF52343">
    <property type="entry name" value="Ferredoxin reductase-like, C-terminal NADP-linked domain"/>
    <property type="match status" value="1"/>
</dbReference>
<protein>
    <recommendedName>
        <fullName evidence="15">FAD-binding FR-type domain-containing protein</fullName>
    </recommendedName>
</protein>
<evidence type="ECO:0000313" key="16">
    <source>
        <dbReference type="EMBL" id="RIX31047.1"/>
    </source>
</evidence>
<evidence type="ECO:0000256" key="7">
    <source>
        <dbReference type="ARBA" id="ARBA00022827"/>
    </source>
</evidence>
<dbReference type="GO" id="GO:0050660">
    <property type="term" value="F:flavin adenine dinucleotide binding"/>
    <property type="evidence" value="ECO:0007669"/>
    <property type="project" value="TreeGrafter"/>
</dbReference>
<feature type="transmembrane region" description="Helical" evidence="14">
    <location>
        <begin position="178"/>
        <end position="197"/>
    </location>
</feature>
<dbReference type="RefSeq" id="WP_119481409.1">
    <property type="nucleotide sequence ID" value="NZ_QXTG01000001.1"/>
</dbReference>
<dbReference type="InterPro" id="IPR017938">
    <property type="entry name" value="Riboflavin_synthase-like_b-brl"/>
</dbReference>
<dbReference type="Gene3D" id="2.40.30.10">
    <property type="entry name" value="Translation factors"/>
    <property type="match status" value="1"/>
</dbReference>
<evidence type="ECO:0000256" key="14">
    <source>
        <dbReference type="SAM" id="Phobius"/>
    </source>
</evidence>
<reference evidence="17" key="1">
    <citation type="submission" date="2018-09" db="EMBL/GenBank/DDBJ databases">
        <authorList>
            <person name="Kim I."/>
        </authorList>
    </citation>
    <scope>NUCLEOTIDE SEQUENCE [LARGE SCALE GENOMIC DNA]</scope>
    <source>
        <strain evidence="17">DD4a</strain>
    </source>
</reference>
<dbReference type="GO" id="GO:0046872">
    <property type="term" value="F:metal ion binding"/>
    <property type="evidence" value="ECO:0007669"/>
    <property type="project" value="UniProtKB-KW"/>
</dbReference>
<evidence type="ECO:0000259" key="15">
    <source>
        <dbReference type="PROSITE" id="PS51384"/>
    </source>
</evidence>
<keyword evidence="9" id="KW-0560">Oxidoreductase</keyword>
<evidence type="ECO:0000256" key="13">
    <source>
        <dbReference type="SAM" id="MobiDB-lite"/>
    </source>
</evidence>
<evidence type="ECO:0000256" key="3">
    <source>
        <dbReference type="ARBA" id="ARBA00022630"/>
    </source>
</evidence>
<keyword evidence="5" id="KW-0001">2Fe-2S</keyword>
<feature type="transmembrane region" description="Helical" evidence="14">
    <location>
        <begin position="68"/>
        <end position="86"/>
    </location>
</feature>
<feature type="transmembrane region" description="Helical" evidence="14">
    <location>
        <begin position="107"/>
        <end position="127"/>
    </location>
</feature>
<keyword evidence="3" id="KW-0285">Flavoprotein</keyword>
<accession>A0A3A1U6G8</accession>
<dbReference type="GO" id="GO:0016491">
    <property type="term" value="F:oxidoreductase activity"/>
    <property type="evidence" value="ECO:0007669"/>
    <property type="project" value="UniProtKB-KW"/>
</dbReference>
<dbReference type="SUPFAM" id="SSF63380">
    <property type="entry name" value="Riboflavin synthase domain-like"/>
    <property type="match status" value="1"/>
</dbReference>
<keyword evidence="6" id="KW-0479">Metal-binding</keyword>
<keyword evidence="8 14" id="KW-1133">Transmembrane helix</keyword>
<evidence type="ECO:0000256" key="2">
    <source>
        <dbReference type="ARBA" id="ARBA00004141"/>
    </source>
</evidence>